<feature type="signal peptide" evidence="2">
    <location>
        <begin position="1"/>
        <end position="24"/>
    </location>
</feature>
<feature type="region of interest" description="Disordered" evidence="1">
    <location>
        <begin position="188"/>
        <end position="207"/>
    </location>
</feature>
<feature type="chain" id="PRO_5034635601" description="Pilus assembly protein CpaD" evidence="2">
    <location>
        <begin position="25"/>
        <end position="207"/>
    </location>
</feature>
<dbReference type="Proteomes" id="UP000623250">
    <property type="component" value="Unassembled WGS sequence"/>
</dbReference>
<evidence type="ECO:0000256" key="2">
    <source>
        <dbReference type="SAM" id="SignalP"/>
    </source>
</evidence>
<comment type="caution">
    <text evidence="3">The sequence shown here is derived from an EMBL/GenBank/DDBJ whole genome shotgun (WGS) entry which is preliminary data.</text>
</comment>
<evidence type="ECO:0000313" key="4">
    <source>
        <dbReference type="Proteomes" id="UP000623250"/>
    </source>
</evidence>
<keyword evidence="2" id="KW-0732">Signal</keyword>
<protein>
    <recommendedName>
        <fullName evidence="5">Pilus assembly protein CpaD</fullName>
    </recommendedName>
</protein>
<dbReference type="RefSeq" id="WP_037235706.1">
    <property type="nucleotide sequence ID" value="NZ_JAEMUK010000079.1"/>
</dbReference>
<keyword evidence="4" id="KW-1185">Reference proteome</keyword>
<accession>A0A8I1GGJ8</accession>
<organism evidence="3 4">
    <name type="scientific">Rhodomicrobium udaipurense</name>
    <dbReference type="NCBI Taxonomy" id="1202716"/>
    <lineage>
        <taxon>Bacteria</taxon>
        <taxon>Pseudomonadati</taxon>
        <taxon>Pseudomonadota</taxon>
        <taxon>Alphaproteobacteria</taxon>
        <taxon>Hyphomicrobiales</taxon>
        <taxon>Hyphomicrobiaceae</taxon>
        <taxon>Rhodomicrobium</taxon>
    </lineage>
</organism>
<sequence length="207" mass="22357">MKRTASSTALLVAAFFSCASLAVAAEPIVYALKVSVQGDRRIETYVGNDWSFFRADLAHAVQEAGRGAPELVGAEIVAPSAPFDRGGIVGLLETLGVDRRNIALRLARTSRPTEIRLRSLAAVCAHAPRQFDTLFGLEYEDNRFDHATGCATRSSIEAQVANKTDLARGRGSRLSDGDRAAAIVSHYRDWKPENGQGQTQQKTNAAQ</sequence>
<reference evidence="3 4" key="1">
    <citation type="submission" date="2020-12" db="EMBL/GenBank/DDBJ databases">
        <title>Revised draft genomes of Rhodomicrobium vannielii ATCC 17100 and Rhodomicrobium udaipurense JA643.</title>
        <authorList>
            <person name="Conners E.M."/>
            <person name="Davenport E.J."/>
            <person name="Bose A."/>
        </authorList>
    </citation>
    <scope>NUCLEOTIDE SEQUENCE [LARGE SCALE GENOMIC DNA]</scope>
    <source>
        <strain evidence="3 4">JA643</strain>
    </source>
</reference>
<evidence type="ECO:0000256" key="1">
    <source>
        <dbReference type="SAM" id="MobiDB-lite"/>
    </source>
</evidence>
<dbReference type="AlphaFoldDB" id="A0A8I1GGJ8"/>
<evidence type="ECO:0000313" key="3">
    <source>
        <dbReference type="EMBL" id="MBJ7544439.1"/>
    </source>
</evidence>
<proteinExistence type="predicted"/>
<name>A0A8I1GGJ8_9HYPH</name>
<evidence type="ECO:0008006" key="5">
    <source>
        <dbReference type="Google" id="ProtNLM"/>
    </source>
</evidence>
<dbReference type="InterPro" id="IPR019027">
    <property type="entry name" value="Pilus_biogenesis_CpaD-related"/>
</dbReference>
<dbReference type="PROSITE" id="PS51257">
    <property type="entry name" value="PROKAR_LIPOPROTEIN"/>
    <property type="match status" value="1"/>
</dbReference>
<dbReference type="EMBL" id="JAEMUK010000079">
    <property type="protein sequence ID" value="MBJ7544439.1"/>
    <property type="molecule type" value="Genomic_DNA"/>
</dbReference>
<dbReference type="Pfam" id="PF09476">
    <property type="entry name" value="Pilus_CpaD"/>
    <property type="match status" value="1"/>
</dbReference>
<gene>
    <name evidence="3" type="ORF">JDN41_12865</name>
</gene>
<feature type="compositionally biased region" description="Polar residues" evidence="1">
    <location>
        <begin position="195"/>
        <end position="207"/>
    </location>
</feature>